<dbReference type="GO" id="GO:0005783">
    <property type="term" value="C:endoplasmic reticulum"/>
    <property type="evidence" value="ECO:0007669"/>
    <property type="project" value="TreeGrafter"/>
</dbReference>
<feature type="domain" description="GB1/RHD3-type G" evidence="7">
    <location>
        <begin position="1"/>
        <end position="259"/>
    </location>
</feature>
<keyword evidence="1" id="KW-0547">Nucleotide-binding</keyword>
<evidence type="ECO:0000256" key="5">
    <source>
        <dbReference type="ARBA" id="ARBA00023136"/>
    </source>
</evidence>
<evidence type="ECO:0000256" key="1">
    <source>
        <dbReference type="ARBA" id="ARBA00022741"/>
    </source>
</evidence>
<evidence type="ECO:0000256" key="2">
    <source>
        <dbReference type="ARBA" id="ARBA00022801"/>
    </source>
</evidence>
<comment type="similarity">
    <text evidence="6">Belongs to the TRAFAC class dynamin-like GTPase superfamily. GB1/RHD3 GTPase family.</text>
</comment>
<dbReference type="GO" id="GO:0005525">
    <property type="term" value="F:GTP binding"/>
    <property type="evidence" value="ECO:0007669"/>
    <property type="project" value="UniProtKB-KW"/>
</dbReference>
<dbReference type="RefSeq" id="XP_013906668.1">
    <property type="nucleotide sequence ID" value="XM_014051214.1"/>
</dbReference>
<dbReference type="OrthoDB" id="1597724at2759"/>
<dbReference type="EMBL" id="KK100242">
    <property type="protein sequence ID" value="KIZ07649.1"/>
    <property type="molecule type" value="Genomic_DNA"/>
</dbReference>
<evidence type="ECO:0000256" key="6">
    <source>
        <dbReference type="PROSITE-ProRule" id="PRU01052"/>
    </source>
</evidence>
<reference evidence="8 9" key="1">
    <citation type="journal article" date="2013" name="BMC Genomics">
        <title>Reconstruction of the lipid metabolism for the microalga Monoraphidium neglectum from its genome sequence reveals characteristics suitable for biofuel production.</title>
        <authorList>
            <person name="Bogen C."/>
            <person name="Al-Dilaimi A."/>
            <person name="Albersmeier A."/>
            <person name="Wichmann J."/>
            <person name="Grundmann M."/>
            <person name="Rupp O."/>
            <person name="Lauersen K.J."/>
            <person name="Blifernez-Klassen O."/>
            <person name="Kalinowski J."/>
            <person name="Goesmann A."/>
            <person name="Mussgnug J.H."/>
            <person name="Kruse O."/>
        </authorList>
    </citation>
    <scope>NUCLEOTIDE SEQUENCE [LARGE SCALE GENOMIC DNA]</scope>
    <source>
        <strain evidence="8 9">SAG 48.87</strain>
    </source>
</reference>
<gene>
    <name evidence="8" type="ORF">MNEG_0319</name>
</gene>
<keyword evidence="4" id="KW-0342">GTP-binding</keyword>
<dbReference type="InterPro" id="IPR027417">
    <property type="entry name" value="P-loop_NTPase"/>
</dbReference>
<evidence type="ECO:0000256" key="3">
    <source>
        <dbReference type="ARBA" id="ARBA00022824"/>
    </source>
</evidence>
<evidence type="ECO:0000313" key="8">
    <source>
        <dbReference type="EMBL" id="KIZ07649.1"/>
    </source>
</evidence>
<dbReference type="PANTHER" id="PTHR45923:SF2">
    <property type="entry name" value="PROTEIN SEY1"/>
    <property type="match status" value="1"/>
</dbReference>
<dbReference type="InterPro" id="IPR008803">
    <property type="entry name" value="RHD3/Sey1"/>
</dbReference>
<keyword evidence="9" id="KW-1185">Reference proteome</keyword>
<sequence length="344" mass="37724">MAAPTVQLIDGDGDFQEDSVKAWVNDTGVADSRANYQVVAIMGPQSSGKSTLMNHVVRWSHMVAMACGDEAVGRSPKVADITTLVMDLEGSDGRERGEDDTNFERQAALFALAVADVLLVNIWCHDIGREHGSGKPLMKTIFQVNLKLFAPEPNRRKTVLLFVIRDKSKTPLTKLSETLGEDVAKMWDSISKPPQYVGSCIEDFFEIQYAALPHFEEKYDDFVADSIVLRRRFSPPDEGDESSDSLVRRHADQLPAGALPLSTANIWSVIRSQKDLNLPAHKIMVANVRCEDTKNDQLAAFAADQAWQALAQEAERGLVRDFGALAAGLKDSCVDGCALTCAEV</sequence>
<dbReference type="Pfam" id="PF05879">
    <property type="entry name" value="RHD3_GTPase"/>
    <property type="match status" value="1"/>
</dbReference>
<dbReference type="InterPro" id="IPR030386">
    <property type="entry name" value="G_GB1_RHD3_dom"/>
</dbReference>
<evidence type="ECO:0000259" key="7">
    <source>
        <dbReference type="PROSITE" id="PS51715"/>
    </source>
</evidence>
<dbReference type="GO" id="GO:0003924">
    <property type="term" value="F:GTPase activity"/>
    <property type="evidence" value="ECO:0007669"/>
    <property type="project" value="TreeGrafter"/>
</dbReference>
<dbReference type="AlphaFoldDB" id="A0A0D2LN33"/>
<dbReference type="Proteomes" id="UP000054498">
    <property type="component" value="Unassembled WGS sequence"/>
</dbReference>
<keyword evidence="2" id="KW-0378">Hydrolase</keyword>
<dbReference type="GeneID" id="25726437"/>
<dbReference type="PROSITE" id="PS51715">
    <property type="entry name" value="G_GB1_RHD3"/>
    <property type="match status" value="1"/>
</dbReference>
<evidence type="ECO:0000256" key="4">
    <source>
        <dbReference type="ARBA" id="ARBA00023134"/>
    </source>
</evidence>
<protein>
    <recommendedName>
        <fullName evidence="7">GB1/RHD3-type G domain-containing protein</fullName>
    </recommendedName>
</protein>
<keyword evidence="3" id="KW-0256">Endoplasmic reticulum</keyword>
<evidence type="ECO:0000313" key="9">
    <source>
        <dbReference type="Proteomes" id="UP000054498"/>
    </source>
</evidence>
<keyword evidence="5" id="KW-0472">Membrane</keyword>
<dbReference type="KEGG" id="mng:MNEG_0319"/>
<dbReference type="Gene3D" id="3.40.50.300">
    <property type="entry name" value="P-loop containing nucleotide triphosphate hydrolases"/>
    <property type="match status" value="1"/>
</dbReference>
<proteinExistence type="inferred from homology"/>
<dbReference type="SUPFAM" id="SSF52540">
    <property type="entry name" value="P-loop containing nucleoside triphosphate hydrolases"/>
    <property type="match status" value="1"/>
</dbReference>
<accession>A0A0D2LN33</accession>
<organism evidence="8 9">
    <name type="scientific">Monoraphidium neglectum</name>
    <dbReference type="NCBI Taxonomy" id="145388"/>
    <lineage>
        <taxon>Eukaryota</taxon>
        <taxon>Viridiplantae</taxon>
        <taxon>Chlorophyta</taxon>
        <taxon>core chlorophytes</taxon>
        <taxon>Chlorophyceae</taxon>
        <taxon>CS clade</taxon>
        <taxon>Sphaeropleales</taxon>
        <taxon>Selenastraceae</taxon>
        <taxon>Monoraphidium</taxon>
    </lineage>
</organism>
<dbReference type="STRING" id="145388.A0A0D2LN33"/>
<dbReference type="GO" id="GO:0016320">
    <property type="term" value="P:endoplasmic reticulum membrane fusion"/>
    <property type="evidence" value="ECO:0007669"/>
    <property type="project" value="TreeGrafter"/>
</dbReference>
<dbReference type="PANTHER" id="PTHR45923">
    <property type="entry name" value="PROTEIN SEY1"/>
    <property type="match status" value="1"/>
</dbReference>
<name>A0A0D2LN33_9CHLO</name>